<sequence>MALSLITLTVKARSIQPFAWHTTVQQADQLTASAELLSVIQEWPHSSTVPRL</sequence>
<reference evidence="1" key="1">
    <citation type="thesis" date="2021" institute="BYU ScholarsArchive" country="Provo, UT, USA">
        <title>Applications of and Algorithms for Genome Assembly and Genomic Analyses with an Emphasis on Marine Teleosts.</title>
        <authorList>
            <person name="Pickett B.D."/>
        </authorList>
    </citation>
    <scope>NUCLEOTIDE SEQUENCE</scope>
    <source>
        <strain evidence="1">HI-2016</strain>
    </source>
</reference>
<evidence type="ECO:0000313" key="2">
    <source>
        <dbReference type="Proteomes" id="UP000824540"/>
    </source>
</evidence>
<proteinExistence type="predicted"/>
<organism evidence="1 2">
    <name type="scientific">Albula glossodonta</name>
    <name type="common">roundjaw bonefish</name>
    <dbReference type="NCBI Taxonomy" id="121402"/>
    <lineage>
        <taxon>Eukaryota</taxon>
        <taxon>Metazoa</taxon>
        <taxon>Chordata</taxon>
        <taxon>Craniata</taxon>
        <taxon>Vertebrata</taxon>
        <taxon>Euteleostomi</taxon>
        <taxon>Actinopterygii</taxon>
        <taxon>Neopterygii</taxon>
        <taxon>Teleostei</taxon>
        <taxon>Albuliformes</taxon>
        <taxon>Albulidae</taxon>
        <taxon>Albula</taxon>
    </lineage>
</organism>
<dbReference type="AlphaFoldDB" id="A0A8T2NDD5"/>
<accession>A0A8T2NDD5</accession>
<evidence type="ECO:0000313" key="1">
    <source>
        <dbReference type="EMBL" id="KAG9338483.1"/>
    </source>
</evidence>
<gene>
    <name evidence="1" type="ORF">JZ751_025717</name>
</gene>
<protein>
    <submittedName>
        <fullName evidence="1">Uncharacterized protein</fullName>
    </submittedName>
</protein>
<name>A0A8T2NDD5_9TELE</name>
<comment type="caution">
    <text evidence="1">The sequence shown here is derived from an EMBL/GenBank/DDBJ whole genome shotgun (WGS) entry which is preliminary data.</text>
</comment>
<dbReference type="EMBL" id="JAFBMS010000066">
    <property type="protein sequence ID" value="KAG9338483.1"/>
    <property type="molecule type" value="Genomic_DNA"/>
</dbReference>
<dbReference type="Proteomes" id="UP000824540">
    <property type="component" value="Unassembled WGS sequence"/>
</dbReference>
<keyword evidence="2" id="KW-1185">Reference proteome</keyword>